<dbReference type="NCBIfam" id="NF003315">
    <property type="entry name" value="PRK04323.1"/>
    <property type="match status" value="1"/>
</dbReference>
<accession>A0A926I6L6</accession>
<dbReference type="Pfam" id="PF04025">
    <property type="entry name" value="RemA-like"/>
    <property type="match status" value="1"/>
</dbReference>
<keyword evidence="3" id="KW-1185">Reference proteome</keyword>
<dbReference type="PANTHER" id="PTHR38449">
    <property type="entry name" value="REGULATORY PROTEIN TM_1690-RELATED"/>
    <property type="match status" value="1"/>
</dbReference>
<evidence type="ECO:0000256" key="1">
    <source>
        <dbReference type="HAMAP-Rule" id="MF_01503"/>
    </source>
</evidence>
<dbReference type="InterPro" id="IPR007169">
    <property type="entry name" value="RemA-like"/>
</dbReference>
<dbReference type="HAMAP" id="MF_01503">
    <property type="entry name" value="RemA"/>
    <property type="match status" value="1"/>
</dbReference>
<comment type="caution">
    <text evidence="2">The sequence shown here is derived from an EMBL/GenBank/DDBJ whole genome shotgun (WGS) entry which is preliminary data.</text>
</comment>
<evidence type="ECO:0000313" key="2">
    <source>
        <dbReference type="EMBL" id="MBC8558932.1"/>
    </source>
</evidence>
<evidence type="ECO:0000313" key="3">
    <source>
        <dbReference type="Proteomes" id="UP000610760"/>
    </source>
</evidence>
<protein>
    <recommendedName>
        <fullName evidence="1">Putative regulatory protein H8710_02495</fullName>
    </recommendedName>
</protein>
<dbReference type="EMBL" id="JACRSV010000001">
    <property type="protein sequence ID" value="MBC8558932.1"/>
    <property type="molecule type" value="Genomic_DNA"/>
</dbReference>
<dbReference type="NCBIfam" id="NF046064">
    <property type="entry name" value="MtxBflmRegRemA"/>
    <property type="match status" value="1"/>
</dbReference>
<dbReference type="PANTHER" id="PTHR38449:SF1">
    <property type="entry name" value="REGULATORY PROTEIN SSL2874-RELATED"/>
    <property type="match status" value="1"/>
</dbReference>
<proteinExistence type="inferred from homology"/>
<sequence>MKLINIGYGNMVSANRIITIVSPESAPIKRIIQEARDGGVLIDATYGRRTRAVIIMDSGHVVLSSIQPETVANRFVQTAEVPDEEEQSDE</sequence>
<dbReference type="Proteomes" id="UP000610760">
    <property type="component" value="Unassembled WGS sequence"/>
</dbReference>
<dbReference type="RefSeq" id="WP_249293829.1">
    <property type="nucleotide sequence ID" value="NZ_JACRSV010000001.1"/>
</dbReference>
<name>A0A926I6L6_9FIRM</name>
<organism evidence="2 3">
    <name type="scientific">Fumia xinanensis</name>
    <dbReference type="NCBI Taxonomy" id="2763659"/>
    <lineage>
        <taxon>Bacteria</taxon>
        <taxon>Bacillati</taxon>
        <taxon>Bacillota</taxon>
        <taxon>Clostridia</taxon>
        <taxon>Eubacteriales</taxon>
        <taxon>Oscillospiraceae</taxon>
        <taxon>Fumia</taxon>
    </lineage>
</organism>
<reference evidence="2" key="1">
    <citation type="submission" date="2020-08" db="EMBL/GenBank/DDBJ databases">
        <title>Genome public.</title>
        <authorList>
            <person name="Liu C."/>
            <person name="Sun Q."/>
        </authorList>
    </citation>
    <scope>NUCLEOTIDE SEQUENCE</scope>
    <source>
        <strain evidence="2">NSJ-33</strain>
    </source>
</reference>
<gene>
    <name evidence="2" type="ORF">H8710_02495</name>
</gene>
<dbReference type="AlphaFoldDB" id="A0A926I6L6"/>
<comment type="similarity">
    <text evidence="1">Belongs to the RemA family.</text>
</comment>